<dbReference type="Proteomes" id="UP000043764">
    <property type="component" value="Unassembled WGS sequence"/>
</dbReference>
<dbReference type="InterPro" id="IPR028992">
    <property type="entry name" value="Hedgehog/Intein_dom"/>
</dbReference>
<feature type="domain" description="Hedgehog/Intein (Hint)" evidence="1">
    <location>
        <begin position="157"/>
        <end position="303"/>
    </location>
</feature>
<dbReference type="Gene3D" id="2.170.16.10">
    <property type="entry name" value="Hedgehog/Intein (Hint) domain"/>
    <property type="match status" value="1"/>
</dbReference>
<dbReference type="EMBL" id="CVRL01000035">
    <property type="protein sequence ID" value="CRL11681.1"/>
    <property type="molecule type" value="Genomic_DNA"/>
</dbReference>
<sequence>MGTGFNGTYVIAWAQTEVDGLRAALPCALAAGATWRWTGEAVRVDGPSDVLQLAPSGDAQALRRRAARSVRRLVGLATAVDDQRTEEDDSAPLRDRHFVVTDGLKNFIVTLIDVGAGRRPLLMFVDSVPPRNRDLWIAELRLGDGPDMGAPAEGGVICFTPGTLLRTPSGGVPVEMLQEGDWIQTRDSGAQQIQWIGRRRMSGARLFVMPELRPIRIRGGALGMARPDADLLVSPSHRMLVAGKAVQSLFNTPEVLVTARDLVDGHGVSVDTTLREVTYIHLLLANHQVLWANGVETESFHPAQAALDVLAAEDRSRLLALLPDLAVDPMRYGDFARRNLSMPEAAILRHAA</sequence>
<organism evidence="2 3">
    <name type="scientific">Phaeobacter italicus</name>
    <dbReference type="NCBI Taxonomy" id="481446"/>
    <lineage>
        <taxon>Bacteria</taxon>
        <taxon>Pseudomonadati</taxon>
        <taxon>Pseudomonadota</taxon>
        <taxon>Alphaproteobacteria</taxon>
        <taxon>Rhodobacterales</taxon>
        <taxon>Roseobacteraceae</taxon>
        <taxon>Phaeobacter</taxon>
    </lineage>
</organism>
<dbReference type="AlphaFoldDB" id="A0A0H5D3I4"/>
<accession>A0A0H5D3I4</accession>
<dbReference type="SUPFAM" id="SSF51294">
    <property type="entry name" value="Hedgehog/intein (Hint) domain"/>
    <property type="match status" value="1"/>
</dbReference>
<dbReference type="InterPro" id="IPR036844">
    <property type="entry name" value="Hint_dom_sf"/>
</dbReference>
<dbReference type="Pfam" id="PF13403">
    <property type="entry name" value="Hint_2"/>
    <property type="match status" value="1"/>
</dbReference>
<evidence type="ECO:0000313" key="2">
    <source>
        <dbReference type="EMBL" id="CRL11681.1"/>
    </source>
</evidence>
<evidence type="ECO:0000259" key="1">
    <source>
        <dbReference type="Pfam" id="PF13403"/>
    </source>
</evidence>
<protein>
    <recommendedName>
        <fullName evidence="1">Hedgehog/Intein (Hint) domain-containing protein</fullName>
    </recommendedName>
</protein>
<gene>
    <name evidence="2" type="ORF">NIT7321_02551</name>
</gene>
<keyword evidence="3" id="KW-1185">Reference proteome</keyword>
<reference evidence="3" key="1">
    <citation type="submission" date="2015-05" db="EMBL/GenBank/DDBJ databases">
        <authorList>
            <person name="Rodrigo-Torres Lidia"/>
            <person name="Arahal R.David."/>
        </authorList>
    </citation>
    <scope>NUCLEOTIDE SEQUENCE [LARGE SCALE GENOMIC DNA]</scope>
    <source>
        <strain evidence="3">CECT 7321</strain>
    </source>
</reference>
<dbReference type="RefSeq" id="WP_050673821.1">
    <property type="nucleotide sequence ID" value="NZ_CVRL01000035.1"/>
</dbReference>
<name>A0A0H5D3I4_9RHOB</name>
<dbReference type="STRING" id="481446.NIT7645_03850"/>
<proteinExistence type="predicted"/>
<evidence type="ECO:0000313" key="3">
    <source>
        <dbReference type="Proteomes" id="UP000043764"/>
    </source>
</evidence>